<dbReference type="EMBL" id="CASHTH010000258">
    <property type="protein sequence ID" value="CAI7995821.1"/>
    <property type="molecule type" value="Genomic_DNA"/>
</dbReference>
<dbReference type="PANTHER" id="PTHR33361:SF15">
    <property type="entry name" value="DUF885 FAMILY LIPOPROTEIN"/>
    <property type="match status" value="1"/>
</dbReference>
<comment type="caution">
    <text evidence="1">The sequence shown here is derived from an EMBL/GenBank/DDBJ whole genome shotgun (WGS) entry which is preliminary data.</text>
</comment>
<keyword evidence="2" id="KW-1185">Reference proteome</keyword>
<sequence length="480" mass="53684">MAGLSRHLLEMFLRRELFNLDEMRTLENNPQRQVGYLNVGGYVQRDYAPLPDRLRSANEALSQVADFLATLDAKTDPELGAPLRDMAVEAYRGMASYYRTGLSAAAADCVAVAPDVAAEFDQARTAAATAVDAFVERLQSRDVRPEFAIGSSMYGRMLAVGEGVNTALSDVLSIGQANLEENLRRLDEAASLVAPGKSVREAVALVSSNHPTAAGLIPDVREMLEDIRQSLIDLDIIGLPSEERCQVTETPSYMRYAFAAMDSPGGLESVATEAFYYVTPVEPDWTPQQQEEWLANFNYRTLKVVSIHEVYPGHYVHNLHNRHGGGLPLINRVATSYAFSEGWAHYTEEMMLETEYGRDDPALWLTQLLEALVRNCRYLCSLGMHTQRMTVDEATRFFQAHAYMEEHPARREALRGTFDPGYLNYTLGKLMLLKLRQDWRRQEGAGYRLRGFHDAALSWGAPPVPLLRSAMLREPGAEIL</sequence>
<reference evidence="1" key="1">
    <citation type="submission" date="2023-03" db="EMBL/GenBank/DDBJ databases">
        <authorList>
            <person name="Steffen K."/>
            <person name="Cardenas P."/>
        </authorList>
    </citation>
    <scope>NUCLEOTIDE SEQUENCE</scope>
</reference>
<accession>A0AA35VWJ6</accession>
<name>A0AA35VWJ6_GEOBA</name>
<evidence type="ECO:0008006" key="3">
    <source>
        <dbReference type="Google" id="ProtNLM"/>
    </source>
</evidence>
<dbReference type="AlphaFoldDB" id="A0AA35VWJ6"/>
<dbReference type="Proteomes" id="UP001174909">
    <property type="component" value="Unassembled WGS sequence"/>
</dbReference>
<protein>
    <recommendedName>
        <fullName evidence="3">DUF885 domain-containing protein</fullName>
    </recommendedName>
</protein>
<dbReference type="PANTHER" id="PTHR33361">
    <property type="entry name" value="GLR0591 PROTEIN"/>
    <property type="match status" value="1"/>
</dbReference>
<dbReference type="InterPro" id="IPR010281">
    <property type="entry name" value="DUF885"/>
</dbReference>
<dbReference type="Pfam" id="PF05960">
    <property type="entry name" value="DUF885"/>
    <property type="match status" value="1"/>
</dbReference>
<evidence type="ECO:0000313" key="1">
    <source>
        <dbReference type="EMBL" id="CAI7995821.1"/>
    </source>
</evidence>
<proteinExistence type="predicted"/>
<gene>
    <name evidence="1" type="ORF">GBAR_LOCUS1766</name>
</gene>
<evidence type="ECO:0000313" key="2">
    <source>
        <dbReference type="Proteomes" id="UP001174909"/>
    </source>
</evidence>
<organism evidence="1 2">
    <name type="scientific">Geodia barretti</name>
    <name type="common">Barrett's horny sponge</name>
    <dbReference type="NCBI Taxonomy" id="519541"/>
    <lineage>
        <taxon>Eukaryota</taxon>
        <taxon>Metazoa</taxon>
        <taxon>Porifera</taxon>
        <taxon>Demospongiae</taxon>
        <taxon>Heteroscleromorpha</taxon>
        <taxon>Tetractinellida</taxon>
        <taxon>Astrophorina</taxon>
        <taxon>Geodiidae</taxon>
        <taxon>Geodia</taxon>
    </lineage>
</organism>